<protein>
    <recommendedName>
        <fullName evidence="3">Transposase</fullName>
    </recommendedName>
</protein>
<evidence type="ECO:0000313" key="2">
    <source>
        <dbReference type="Proteomes" id="UP001176940"/>
    </source>
</evidence>
<reference evidence="1" key="1">
    <citation type="submission" date="2023-07" db="EMBL/GenBank/DDBJ databases">
        <authorList>
            <person name="Stuckert A."/>
        </authorList>
    </citation>
    <scope>NUCLEOTIDE SEQUENCE</scope>
</reference>
<sequence>MRAGPVMTSRSHDRDVTKVLLAQHLWNRTATCSAEEIGMSEVSADKSWLEKFLRCSGPDGKDGKSEQLHKKAHQLGIKLIVRPDHMSTICYISETGVCNFRSSGCVVFWIFLDYLLTGIVSGPILQDRDWMELPLCEHSWRRSNPLRIRSKIRKV</sequence>
<organism evidence="1 2">
    <name type="scientific">Ranitomeya imitator</name>
    <name type="common">mimic poison frog</name>
    <dbReference type="NCBI Taxonomy" id="111125"/>
    <lineage>
        <taxon>Eukaryota</taxon>
        <taxon>Metazoa</taxon>
        <taxon>Chordata</taxon>
        <taxon>Craniata</taxon>
        <taxon>Vertebrata</taxon>
        <taxon>Euteleostomi</taxon>
        <taxon>Amphibia</taxon>
        <taxon>Batrachia</taxon>
        <taxon>Anura</taxon>
        <taxon>Neobatrachia</taxon>
        <taxon>Hyloidea</taxon>
        <taxon>Dendrobatidae</taxon>
        <taxon>Dendrobatinae</taxon>
        <taxon>Ranitomeya</taxon>
    </lineage>
</organism>
<proteinExistence type="predicted"/>
<evidence type="ECO:0008006" key="3">
    <source>
        <dbReference type="Google" id="ProtNLM"/>
    </source>
</evidence>
<dbReference type="EMBL" id="CAUEEQ010024990">
    <property type="protein sequence ID" value="CAJ0946124.1"/>
    <property type="molecule type" value="Genomic_DNA"/>
</dbReference>
<comment type="caution">
    <text evidence="1">The sequence shown here is derived from an EMBL/GenBank/DDBJ whole genome shotgun (WGS) entry which is preliminary data.</text>
</comment>
<evidence type="ECO:0000313" key="1">
    <source>
        <dbReference type="EMBL" id="CAJ0946124.1"/>
    </source>
</evidence>
<gene>
    <name evidence="1" type="ORF">RIMI_LOCUS11179992</name>
</gene>
<accession>A0ABN9LQU3</accession>
<keyword evidence="2" id="KW-1185">Reference proteome</keyword>
<name>A0ABN9LQU3_9NEOB</name>
<dbReference type="Proteomes" id="UP001176940">
    <property type="component" value="Unassembled WGS sequence"/>
</dbReference>